<dbReference type="EMBL" id="JAGQHS010000043">
    <property type="protein sequence ID" value="MCA9756128.1"/>
    <property type="molecule type" value="Genomic_DNA"/>
</dbReference>
<proteinExistence type="inferred from homology"/>
<evidence type="ECO:0000256" key="5">
    <source>
        <dbReference type="ARBA" id="ARBA00022840"/>
    </source>
</evidence>
<dbReference type="InterPro" id="IPR036388">
    <property type="entry name" value="WH-like_DNA-bd_sf"/>
</dbReference>
<dbReference type="SUPFAM" id="SSF46785">
    <property type="entry name" value="Winged helix' DNA-binding domain"/>
    <property type="match status" value="1"/>
</dbReference>
<feature type="binding site" evidence="9">
    <location>
        <begin position="117"/>
        <end position="119"/>
    </location>
    <ligand>
        <name>ATP</name>
        <dbReference type="ChEBI" id="CHEBI:30616"/>
    </ligand>
</feature>
<feature type="binding site" evidence="9">
    <location>
        <position position="301"/>
    </location>
    <ligand>
        <name>DNA</name>
        <dbReference type="ChEBI" id="CHEBI:16991"/>
    </ligand>
</feature>
<dbReference type="GO" id="GO:0005524">
    <property type="term" value="F:ATP binding"/>
    <property type="evidence" value="ECO:0007669"/>
    <property type="project" value="UniProtKB-UniRule"/>
</dbReference>
<feature type="binding site" evidence="9">
    <location>
        <position position="56"/>
    </location>
    <ligand>
        <name>ATP</name>
        <dbReference type="ChEBI" id="CHEBI:30616"/>
    </ligand>
</feature>
<dbReference type="NCBIfam" id="TIGR00635">
    <property type="entry name" value="ruvB"/>
    <property type="match status" value="1"/>
</dbReference>
<dbReference type="InterPro" id="IPR008823">
    <property type="entry name" value="RuvB_wg_C"/>
</dbReference>
<dbReference type="EC" id="3.6.4.-" evidence="9"/>
<keyword evidence="6 9" id="KW-0238">DNA-binding</keyword>
<evidence type="ECO:0000256" key="9">
    <source>
        <dbReference type="HAMAP-Rule" id="MF_00016"/>
    </source>
</evidence>
<dbReference type="Gene3D" id="3.40.50.300">
    <property type="entry name" value="P-loop containing nucleotide triphosphate hydrolases"/>
    <property type="match status" value="1"/>
</dbReference>
<evidence type="ECO:0000313" key="12">
    <source>
        <dbReference type="EMBL" id="MCA9756128.1"/>
    </source>
</evidence>
<feature type="binding site" evidence="9">
    <location>
        <position position="54"/>
    </location>
    <ligand>
        <name>ATP</name>
        <dbReference type="ChEBI" id="CHEBI:30616"/>
    </ligand>
</feature>
<dbReference type="NCBIfam" id="NF000868">
    <property type="entry name" value="PRK00080.1"/>
    <property type="match status" value="1"/>
</dbReference>
<comment type="subunit">
    <text evidence="9">Homohexamer. Forms an RuvA(8)-RuvB(12)-Holliday junction (HJ) complex. HJ DNA is sandwiched between 2 RuvA tetramers; dsDNA enters through RuvA and exits via RuvB. An RuvB hexamer assembles on each DNA strand where it exits the tetramer. Each RuvB hexamer is contacted by two RuvA subunits (via domain III) on 2 adjacent RuvB subunits; this complex drives branch migration. In the full resolvosome a probable DNA-RuvA(4)-RuvB(12)-RuvC(2) complex forms which resolves the HJ.</text>
</comment>
<dbReference type="GO" id="GO:0048476">
    <property type="term" value="C:Holliday junction resolvase complex"/>
    <property type="evidence" value="ECO:0007669"/>
    <property type="project" value="UniProtKB-UniRule"/>
</dbReference>
<dbReference type="InterPro" id="IPR008824">
    <property type="entry name" value="RuvB-like_N"/>
</dbReference>
<dbReference type="AlphaFoldDB" id="A0A956SFB0"/>
<dbReference type="HAMAP" id="MF_00016">
    <property type="entry name" value="DNA_HJ_migration_RuvB"/>
    <property type="match status" value="1"/>
</dbReference>
<dbReference type="GO" id="GO:0006310">
    <property type="term" value="P:DNA recombination"/>
    <property type="evidence" value="ECO:0007669"/>
    <property type="project" value="UniProtKB-UniRule"/>
</dbReference>
<dbReference type="PANTHER" id="PTHR42848">
    <property type="match status" value="1"/>
</dbReference>
<evidence type="ECO:0000256" key="2">
    <source>
        <dbReference type="ARBA" id="ARBA00022741"/>
    </source>
</evidence>
<dbReference type="InterPro" id="IPR004605">
    <property type="entry name" value="DNA_helicase_Holl-junc_RuvB"/>
</dbReference>
<dbReference type="Pfam" id="PF17864">
    <property type="entry name" value="AAA_lid_4"/>
    <property type="match status" value="1"/>
</dbReference>
<evidence type="ECO:0000256" key="1">
    <source>
        <dbReference type="ARBA" id="ARBA00022490"/>
    </source>
</evidence>
<dbReference type="InterPro" id="IPR003593">
    <property type="entry name" value="AAA+_ATPase"/>
</dbReference>
<dbReference type="InterPro" id="IPR027417">
    <property type="entry name" value="P-loop_NTPase"/>
</dbReference>
<comment type="similarity">
    <text evidence="9">Belongs to the RuvB family.</text>
</comment>
<feature type="binding site" evidence="9">
    <location>
        <position position="9"/>
    </location>
    <ligand>
        <name>ATP</name>
        <dbReference type="ChEBI" id="CHEBI:30616"/>
    </ligand>
</feature>
<dbReference type="Gene3D" id="1.10.8.60">
    <property type="match status" value="1"/>
</dbReference>
<dbReference type="Pfam" id="PF05496">
    <property type="entry name" value="RuvB_N"/>
    <property type="match status" value="1"/>
</dbReference>
<comment type="function">
    <text evidence="9">The RuvA-RuvB-RuvC complex processes Holliday junction (HJ) DNA during genetic recombination and DNA repair, while the RuvA-RuvB complex plays an important role in the rescue of blocked DNA replication forks via replication fork reversal (RFR). RuvA specifically binds to HJ cruciform DNA, conferring on it an open structure. The RuvB hexamer acts as an ATP-dependent pump, pulling dsDNA into and through the RuvAB complex. RuvB forms 2 homohexamers on either side of HJ DNA bound by 1 or 2 RuvA tetramers; 4 subunits per hexamer contact DNA at a time. Coordinated motions by a converter formed by DNA-disengaged RuvB subunits stimulates ATP hydrolysis and nucleotide exchange. Immobilization of the converter enables RuvB to convert the ATP-contained energy into a lever motion, pulling 2 nucleotides of DNA out of the RuvA tetramer per ATP hydrolyzed, thus driving DNA branch migration. The RuvB motors rotate together with the DNA substrate, which together with the progressing nucleotide cycle form the mechanistic basis for DNA recombination by continuous HJ branch migration. Branch migration allows RuvC to scan DNA until it finds its consensus sequence, where it cleaves and resolves cruciform DNA.</text>
</comment>
<evidence type="ECO:0000256" key="4">
    <source>
        <dbReference type="ARBA" id="ARBA00022801"/>
    </source>
</evidence>
<comment type="domain">
    <text evidence="9">Has 3 domains, the large (RuvB-L) and small ATPase (RuvB-S) domains and the C-terminal head (RuvB-H) domain. The head domain binds DNA, while the ATPase domains jointly bind ATP, ADP or are empty depending on the state of the subunit in the translocation cycle. During a single DNA translocation step the structure of each domain remains the same, but their relative positions change.</text>
</comment>
<feature type="binding site" evidence="9">
    <location>
        <position position="10"/>
    </location>
    <ligand>
        <name>ATP</name>
        <dbReference type="ChEBI" id="CHEBI:30616"/>
    </ligand>
</feature>
<evidence type="ECO:0000256" key="10">
    <source>
        <dbReference type="SAM" id="MobiDB-lite"/>
    </source>
</evidence>
<feature type="compositionally biased region" description="Basic and acidic residues" evidence="10">
    <location>
        <begin position="329"/>
        <end position="339"/>
    </location>
</feature>
<sequence length="345" mass="38015">MERPWEEDLRPKGLGEFIGQVQLRENLRILIQAARMREAPLEHILLTGPPGLGKTSMARLLANEMGVEIRQTSGPVLEKAGDLAGLLTSLPSGGVLFVDEIHRLSRTIEEYLYPAMEDFRLDIMLDRGPSARSVQIRLEPFTLIGATTRAGLLTSPLRARFGMVGRVDFYPVADLSLIVGRSAKILGVEVEASAIEEIARRSRGTPRIANRLLRRVRDYALVEGDGRVTDELCRAGLELLDVDERGLDEMDRRFLRALVSTFDGGPVGISSLGATVGEEPDTLEEVHEPYLVQQGLIQRTRLGRVATRATYEVLGLTPPPDPQAGRGPGGDRDRDRGEPQQESLL</sequence>
<dbReference type="Pfam" id="PF05491">
    <property type="entry name" value="WHD_RuvB"/>
    <property type="match status" value="1"/>
</dbReference>
<feature type="binding site" evidence="9">
    <location>
        <position position="160"/>
    </location>
    <ligand>
        <name>ATP</name>
        <dbReference type="ChEBI" id="CHEBI:30616"/>
    </ligand>
</feature>
<feature type="binding site" evidence="9">
    <location>
        <position position="207"/>
    </location>
    <ligand>
        <name>ATP</name>
        <dbReference type="ChEBI" id="CHEBI:30616"/>
    </ligand>
</feature>
<dbReference type="SUPFAM" id="SSF52540">
    <property type="entry name" value="P-loop containing nucleoside triphosphate hydrolases"/>
    <property type="match status" value="1"/>
</dbReference>
<feature type="region of interest" description="Head domain (RuvB-H)" evidence="9">
    <location>
        <begin position="244"/>
        <end position="345"/>
    </location>
</feature>
<feature type="binding site" evidence="9">
    <location>
        <position position="304"/>
    </location>
    <ligand>
        <name>DNA</name>
        <dbReference type="ChEBI" id="CHEBI:16991"/>
    </ligand>
</feature>
<dbReference type="GO" id="GO:0009378">
    <property type="term" value="F:four-way junction helicase activity"/>
    <property type="evidence" value="ECO:0007669"/>
    <property type="project" value="InterPro"/>
</dbReference>
<accession>A0A956SFB0</accession>
<evidence type="ECO:0000256" key="7">
    <source>
        <dbReference type="ARBA" id="ARBA00023172"/>
    </source>
</evidence>
<dbReference type="InterPro" id="IPR036390">
    <property type="entry name" value="WH_DNA-bd_sf"/>
</dbReference>
<dbReference type="GO" id="GO:0006281">
    <property type="term" value="P:DNA repair"/>
    <property type="evidence" value="ECO:0007669"/>
    <property type="project" value="UniProtKB-UniRule"/>
</dbReference>
<dbReference type="CDD" id="cd00009">
    <property type="entry name" value="AAA"/>
    <property type="match status" value="1"/>
</dbReference>
<name>A0A956SFB0_UNCEI</name>
<evidence type="ECO:0000256" key="3">
    <source>
        <dbReference type="ARBA" id="ARBA00022763"/>
    </source>
</evidence>
<comment type="caution">
    <text evidence="9">Lacks conserved residue(s) required for the propagation of feature annotation.</text>
</comment>
<keyword evidence="3 9" id="KW-0227">DNA damage</keyword>
<feature type="binding site" evidence="9">
    <location>
        <position position="55"/>
    </location>
    <ligand>
        <name>ATP</name>
        <dbReference type="ChEBI" id="CHEBI:30616"/>
    </ligand>
</feature>
<gene>
    <name evidence="9 12" type="primary">ruvB</name>
    <name evidence="12" type="ORF">KDA27_10020</name>
</gene>
<keyword evidence="2 9" id="KW-0547">Nucleotide-binding</keyword>
<keyword evidence="4 9" id="KW-0378">Hydrolase</keyword>
<dbReference type="Gene3D" id="1.10.10.10">
    <property type="entry name" value="Winged helix-like DNA-binding domain superfamily/Winged helix DNA-binding domain"/>
    <property type="match status" value="1"/>
</dbReference>
<feature type="binding site" evidence="9">
    <location>
        <position position="51"/>
    </location>
    <ligand>
        <name>ATP</name>
        <dbReference type="ChEBI" id="CHEBI:30616"/>
    </ligand>
</feature>
<evidence type="ECO:0000259" key="11">
    <source>
        <dbReference type="SMART" id="SM00382"/>
    </source>
</evidence>
<dbReference type="GO" id="GO:0016787">
    <property type="term" value="F:hydrolase activity"/>
    <property type="evidence" value="ECO:0007669"/>
    <property type="project" value="UniProtKB-KW"/>
</dbReference>
<keyword evidence="12" id="KW-0347">Helicase</keyword>
<dbReference type="GO" id="GO:0000400">
    <property type="term" value="F:four-way junction DNA binding"/>
    <property type="evidence" value="ECO:0007669"/>
    <property type="project" value="UniProtKB-UniRule"/>
</dbReference>
<dbReference type="SMART" id="SM00382">
    <property type="entry name" value="AAA"/>
    <property type="match status" value="1"/>
</dbReference>
<keyword evidence="7 9" id="KW-0233">DNA recombination</keyword>
<keyword evidence="8 9" id="KW-0234">DNA repair</keyword>
<keyword evidence="1 9" id="KW-0963">Cytoplasm</keyword>
<feature type="binding site" evidence="9">
    <location>
        <position position="170"/>
    </location>
    <ligand>
        <name>ATP</name>
        <dbReference type="ChEBI" id="CHEBI:30616"/>
    </ligand>
</feature>
<keyword evidence="5 9" id="KW-0067">ATP-binding</keyword>
<protein>
    <recommendedName>
        <fullName evidence="9">Holliday junction branch migration complex subunit RuvB</fullName>
        <ecNumber evidence="9">3.6.4.-</ecNumber>
    </recommendedName>
</protein>
<reference evidence="12" key="2">
    <citation type="journal article" date="2021" name="Microbiome">
        <title>Successional dynamics and alternative stable states in a saline activated sludge microbial community over 9 years.</title>
        <authorList>
            <person name="Wang Y."/>
            <person name="Ye J."/>
            <person name="Ju F."/>
            <person name="Liu L."/>
            <person name="Boyd J.A."/>
            <person name="Deng Y."/>
            <person name="Parks D.H."/>
            <person name="Jiang X."/>
            <person name="Yin X."/>
            <person name="Woodcroft B.J."/>
            <person name="Tyson G.W."/>
            <person name="Hugenholtz P."/>
            <person name="Polz M.F."/>
            <person name="Zhang T."/>
        </authorList>
    </citation>
    <scope>NUCLEOTIDE SEQUENCE</scope>
    <source>
        <strain evidence="12">HKST-UBA02</strain>
    </source>
</reference>
<feature type="region of interest" description="Small ATPAse domain (RuvB-S)" evidence="9">
    <location>
        <begin position="171"/>
        <end position="241"/>
    </location>
</feature>
<dbReference type="PANTHER" id="PTHR42848:SF1">
    <property type="entry name" value="HOLLIDAY JUNCTION BRANCH MIGRATION COMPLEX SUBUNIT RUVB"/>
    <property type="match status" value="1"/>
</dbReference>
<dbReference type="GO" id="GO:0005737">
    <property type="term" value="C:cytoplasm"/>
    <property type="evidence" value="ECO:0007669"/>
    <property type="project" value="UniProtKB-SubCell"/>
</dbReference>
<reference evidence="12" key="1">
    <citation type="submission" date="2020-04" db="EMBL/GenBank/DDBJ databases">
        <authorList>
            <person name="Zhang T."/>
        </authorList>
    </citation>
    <scope>NUCLEOTIDE SEQUENCE</scope>
    <source>
        <strain evidence="12">HKST-UBA02</strain>
    </source>
</reference>
<feature type="binding site" evidence="9">
    <location>
        <position position="299"/>
    </location>
    <ligand>
        <name>DNA</name>
        <dbReference type="ChEBI" id="CHEBI:16991"/>
    </ligand>
</feature>
<dbReference type="Proteomes" id="UP000739538">
    <property type="component" value="Unassembled WGS sequence"/>
</dbReference>
<evidence type="ECO:0000256" key="6">
    <source>
        <dbReference type="ARBA" id="ARBA00023125"/>
    </source>
</evidence>
<comment type="catalytic activity">
    <reaction evidence="9">
        <text>ATP + H2O = ADP + phosphate + H(+)</text>
        <dbReference type="Rhea" id="RHEA:13065"/>
        <dbReference type="ChEBI" id="CHEBI:15377"/>
        <dbReference type="ChEBI" id="CHEBI:15378"/>
        <dbReference type="ChEBI" id="CHEBI:30616"/>
        <dbReference type="ChEBI" id="CHEBI:43474"/>
        <dbReference type="ChEBI" id="CHEBI:456216"/>
    </reaction>
</comment>
<evidence type="ECO:0000313" key="13">
    <source>
        <dbReference type="Proteomes" id="UP000739538"/>
    </source>
</evidence>
<feature type="region of interest" description="Disordered" evidence="10">
    <location>
        <begin position="314"/>
        <end position="345"/>
    </location>
</feature>
<feature type="domain" description="AAA+ ATPase" evidence="11">
    <location>
        <begin position="40"/>
        <end position="168"/>
    </location>
</feature>
<feature type="binding site" evidence="9">
    <location>
        <position position="55"/>
    </location>
    <ligand>
        <name>Mg(2+)</name>
        <dbReference type="ChEBI" id="CHEBI:18420"/>
    </ligand>
</feature>
<organism evidence="12 13">
    <name type="scientific">Eiseniibacteriota bacterium</name>
    <dbReference type="NCBI Taxonomy" id="2212470"/>
    <lineage>
        <taxon>Bacteria</taxon>
        <taxon>Candidatus Eiseniibacteriota</taxon>
    </lineage>
</organism>
<comment type="subcellular location">
    <subcellularLocation>
        <location evidence="9">Cytoplasm</location>
    </subcellularLocation>
</comment>
<dbReference type="InterPro" id="IPR041445">
    <property type="entry name" value="AAA_lid_4"/>
</dbReference>
<evidence type="ECO:0000256" key="8">
    <source>
        <dbReference type="ARBA" id="ARBA00023204"/>
    </source>
</evidence>
<comment type="caution">
    <text evidence="12">The sequence shown here is derived from an EMBL/GenBank/DDBJ whole genome shotgun (WGS) entry which is preliminary data.</text>
</comment>